<accession>A0A9J6FP08</accession>
<dbReference type="EMBL" id="JABSTR010000002">
    <property type="protein sequence ID" value="KAH9364168.1"/>
    <property type="molecule type" value="Genomic_DNA"/>
</dbReference>
<proteinExistence type="predicted"/>
<gene>
    <name evidence="1" type="ORF">HPB48_022045</name>
</gene>
<dbReference type="OMA" id="KRTICII"/>
<name>A0A9J6FP08_HAELO</name>
<reference evidence="1 2" key="1">
    <citation type="journal article" date="2020" name="Cell">
        <title>Large-Scale Comparative Analyses of Tick Genomes Elucidate Their Genetic Diversity and Vector Capacities.</title>
        <authorList>
            <consortium name="Tick Genome and Microbiome Consortium (TIGMIC)"/>
            <person name="Jia N."/>
            <person name="Wang J."/>
            <person name="Shi W."/>
            <person name="Du L."/>
            <person name="Sun Y."/>
            <person name="Zhan W."/>
            <person name="Jiang J.F."/>
            <person name="Wang Q."/>
            <person name="Zhang B."/>
            <person name="Ji P."/>
            <person name="Bell-Sakyi L."/>
            <person name="Cui X.M."/>
            <person name="Yuan T.T."/>
            <person name="Jiang B.G."/>
            <person name="Yang W.F."/>
            <person name="Lam T.T."/>
            <person name="Chang Q.C."/>
            <person name="Ding S.J."/>
            <person name="Wang X.J."/>
            <person name="Zhu J.G."/>
            <person name="Ruan X.D."/>
            <person name="Zhao L."/>
            <person name="Wei J.T."/>
            <person name="Ye R.Z."/>
            <person name="Que T.C."/>
            <person name="Du C.H."/>
            <person name="Zhou Y.H."/>
            <person name="Cheng J.X."/>
            <person name="Dai P.F."/>
            <person name="Guo W.B."/>
            <person name="Han X.H."/>
            <person name="Huang E.J."/>
            <person name="Li L.F."/>
            <person name="Wei W."/>
            <person name="Gao Y.C."/>
            <person name="Liu J.Z."/>
            <person name="Shao H.Z."/>
            <person name="Wang X."/>
            <person name="Wang C.C."/>
            <person name="Yang T.C."/>
            <person name="Huo Q.B."/>
            <person name="Li W."/>
            <person name="Chen H.Y."/>
            <person name="Chen S.E."/>
            <person name="Zhou L.G."/>
            <person name="Ni X.B."/>
            <person name="Tian J.H."/>
            <person name="Sheng Y."/>
            <person name="Liu T."/>
            <person name="Pan Y.S."/>
            <person name="Xia L.Y."/>
            <person name="Li J."/>
            <person name="Zhao F."/>
            <person name="Cao W.C."/>
        </authorList>
    </citation>
    <scope>NUCLEOTIDE SEQUENCE [LARGE SCALE GENOMIC DNA]</scope>
    <source>
        <strain evidence="1">HaeL-2018</strain>
    </source>
</reference>
<keyword evidence="2" id="KW-1185">Reference proteome</keyword>
<sequence length="120" mass="13894">MLITSSTPTNHLKGKRTISIIGTPSRTKTDVRGNARAHHWARNDGSIRAMVSRNQDHEERLDPHTLLATFRSITKDYREQRSTLPLPHRLLGKGEEVKWRLLQSNTYPTLSRMNLLYHQL</sequence>
<evidence type="ECO:0000313" key="1">
    <source>
        <dbReference type="EMBL" id="KAH9364168.1"/>
    </source>
</evidence>
<organism evidence="1 2">
    <name type="scientific">Haemaphysalis longicornis</name>
    <name type="common">Bush tick</name>
    <dbReference type="NCBI Taxonomy" id="44386"/>
    <lineage>
        <taxon>Eukaryota</taxon>
        <taxon>Metazoa</taxon>
        <taxon>Ecdysozoa</taxon>
        <taxon>Arthropoda</taxon>
        <taxon>Chelicerata</taxon>
        <taxon>Arachnida</taxon>
        <taxon>Acari</taxon>
        <taxon>Parasitiformes</taxon>
        <taxon>Ixodida</taxon>
        <taxon>Ixodoidea</taxon>
        <taxon>Ixodidae</taxon>
        <taxon>Haemaphysalinae</taxon>
        <taxon>Haemaphysalis</taxon>
    </lineage>
</organism>
<evidence type="ECO:0000313" key="2">
    <source>
        <dbReference type="Proteomes" id="UP000821853"/>
    </source>
</evidence>
<dbReference type="AlphaFoldDB" id="A0A9J6FP08"/>
<dbReference type="Proteomes" id="UP000821853">
    <property type="component" value="Chromosome 10"/>
</dbReference>
<comment type="caution">
    <text evidence="1">The sequence shown here is derived from an EMBL/GenBank/DDBJ whole genome shotgun (WGS) entry which is preliminary data.</text>
</comment>
<dbReference type="VEuPathDB" id="VectorBase:HLOH_051695"/>
<protein>
    <submittedName>
        <fullName evidence="1">Uncharacterized protein</fullName>
    </submittedName>
</protein>